<feature type="compositionally biased region" description="Polar residues" evidence="1">
    <location>
        <begin position="137"/>
        <end position="150"/>
    </location>
</feature>
<name>A0A6C0HUC7_9ZZZZ</name>
<evidence type="ECO:0000313" key="2">
    <source>
        <dbReference type="EMBL" id="QHT84000.1"/>
    </source>
</evidence>
<dbReference type="EMBL" id="MN740015">
    <property type="protein sequence ID" value="QHT84000.1"/>
    <property type="molecule type" value="Genomic_DNA"/>
</dbReference>
<feature type="region of interest" description="Disordered" evidence="1">
    <location>
        <begin position="136"/>
        <end position="155"/>
    </location>
</feature>
<dbReference type="Pfam" id="PF19063">
    <property type="entry name" value="DUF5759"/>
    <property type="match status" value="1"/>
</dbReference>
<reference evidence="2" key="1">
    <citation type="journal article" date="2020" name="Nature">
        <title>Giant virus diversity and host interactions through global metagenomics.</title>
        <authorList>
            <person name="Schulz F."/>
            <person name="Roux S."/>
            <person name="Paez-Espino D."/>
            <person name="Jungbluth S."/>
            <person name="Walsh D.A."/>
            <person name="Denef V.J."/>
            <person name="McMahon K.D."/>
            <person name="Konstantinidis K.T."/>
            <person name="Eloe-Fadrosh E.A."/>
            <person name="Kyrpides N.C."/>
            <person name="Woyke T."/>
        </authorList>
    </citation>
    <scope>NUCLEOTIDE SEQUENCE</scope>
    <source>
        <strain evidence="2">GVMAG-M-3300023184-16</strain>
    </source>
</reference>
<dbReference type="AlphaFoldDB" id="A0A6C0HUC7"/>
<organism evidence="2">
    <name type="scientific">viral metagenome</name>
    <dbReference type="NCBI Taxonomy" id="1070528"/>
    <lineage>
        <taxon>unclassified sequences</taxon>
        <taxon>metagenomes</taxon>
        <taxon>organismal metagenomes</taxon>
    </lineage>
</organism>
<accession>A0A6C0HUC7</accession>
<dbReference type="InterPro" id="IPR043977">
    <property type="entry name" value="DUF5759"/>
</dbReference>
<proteinExistence type="predicted"/>
<evidence type="ECO:0000256" key="1">
    <source>
        <dbReference type="SAM" id="MobiDB-lite"/>
    </source>
</evidence>
<protein>
    <submittedName>
        <fullName evidence="2">Uncharacterized protein</fullName>
    </submittedName>
</protein>
<sequence>MSNIMLIDEEEANGKINIDDLYEKNMRRDMRQVVLFNKMLNRVHKRINTISKIKRNEKHAWFTVPDFLFGEPTYDQSDCIAYLVSKMVDNGFRVQYIHPHTLFISWEHWIPAYVRNEIKKKTGKIINEKGQIIGDTKNGNSEEAFSTSPTDPMDPNAQLLQSCNDTTPNAKKYTPIDKYKPAGMVYNPEIFEKLEKKITFR</sequence>